<name>A0A2S5B499_9BASI</name>
<comment type="caution">
    <text evidence="3">The sequence shown here is derived from an EMBL/GenBank/DDBJ whole genome shotgun (WGS) entry which is preliminary data.</text>
</comment>
<evidence type="ECO:0000313" key="3">
    <source>
        <dbReference type="EMBL" id="POY71597.1"/>
    </source>
</evidence>
<evidence type="ECO:0000256" key="1">
    <source>
        <dbReference type="SAM" id="SignalP"/>
    </source>
</evidence>
<feature type="signal peptide" evidence="1">
    <location>
        <begin position="1"/>
        <end position="21"/>
    </location>
</feature>
<dbReference type="STRING" id="741276.A0A2S5B499"/>
<reference evidence="3 4" key="1">
    <citation type="journal article" date="2018" name="Front. Microbiol.">
        <title>Prospects for Fungal Bioremediation of Acidic Radioactive Waste Sites: Characterization and Genome Sequence of Rhodotorula taiwanensis MD1149.</title>
        <authorList>
            <person name="Tkavc R."/>
            <person name="Matrosova V.Y."/>
            <person name="Grichenko O.E."/>
            <person name="Gostincar C."/>
            <person name="Volpe R.P."/>
            <person name="Klimenkova P."/>
            <person name="Gaidamakova E.K."/>
            <person name="Zhou C.E."/>
            <person name="Stewart B.J."/>
            <person name="Lyman M.G."/>
            <person name="Malfatti S.A."/>
            <person name="Rubinfeld B."/>
            <person name="Courtot M."/>
            <person name="Singh J."/>
            <person name="Dalgard C.L."/>
            <person name="Hamilton T."/>
            <person name="Frey K.G."/>
            <person name="Gunde-Cimerman N."/>
            <person name="Dugan L."/>
            <person name="Daly M.J."/>
        </authorList>
    </citation>
    <scope>NUCLEOTIDE SEQUENCE [LARGE SCALE GENOMIC DNA]</scope>
    <source>
        <strain evidence="3 4">MD1149</strain>
    </source>
</reference>
<sequence>MSRVSFLSAASLWLASDQSRALTGYSVQPLFGRLCEWPSFEPVNDTVRGGKSTSSWRVDPRTNIGSFTGHLDITALGGAGFASQSATFGEDAPLSLGARHETSGLLITFIVPSSDDSRTSTEPARPHRLVVALKEEKPVRRPDGRRESVTVYQFTVDFAHYAGSFSCGKEGDLDKGERAGEAKEEEQVTVLAKWDEFKPTYRGRPKEDATPLDPSLSFMCRSNFGDQAGPFHFDIVSLAVAGASRDAQSGSRFRERVASWFRAVVEVVKTGWARVRGLVAGACGGGGLFSGPVRLE</sequence>
<dbReference type="OrthoDB" id="426386at2759"/>
<dbReference type="Pfam" id="PF08547">
    <property type="entry name" value="CIA30"/>
    <property type="match status" value="1"/>
</dbReference>
<proteinExistence type="predicted"/>
<feature type="domain" description="NADH:ubiquinone oxidoreductase intermediate-associated protein 30" evidence="2">
    <location>
        <begin position="39"/>
        <end position="87"/>
    </location>
</feature>
<gene>
    <name evidence="3" type="ORF">BMF94_5382</name>
</gene>
<dbReference type="Proteomes" id="UP000237144">
    <property type="component" value="Unassembled WGS sequence"/>
</dbReference>
<accession>A0A2S5B499</accession>
<organism evidence="3 4">
    <name type="scientific">Rhodotorula taiwanensis</name>
    <dbReference type="NCBI Taxonomy" id="741276"/>
    <lineage>
        <taxon>Eukaryota</taxon>
        <taxon>Fungi</taxon>
        <taxon>Dikarya</taxon>
        <taxon>Basidiomycota</taxon>
        <taxon>Pucciniomycotina</taxon>
        <taxon>Microbotryomycetes</taxon>
        <taxon>Sporidiobolales</taxon>
        <taxon>Sporidiobolaceae</taxon>
        <taxon>Rhodotorula</taxon>
    </lineage>
</organism>
<feature type="chain" id="PRO_5015754078" description="NADH:ubiquinone oxidoreductase intermediate-associated protein 30 domain-containing protein" evidence="1">
    <location>
        <begin position="22"/>
        <end position="296"/>
    </location>
</feature>
<evidence type="ECO:0000313" key="4">
    <source>
        <dbReference type="Proteomes" id="UP000237144"/>
    </source>
</evidence>
<keyword evidence="4" id="KW-1185">Reference proteome</keyword>
<dbReference type="InterPro" id="IPR013857">
    <property type="entry name" value="NADH-UbQ_OxRdtase-assoc_prot30"/>
</dbReference>
<keyword evidence="1" id="KW-0732">Signal</keyword>
<protein>
    <recommendedName>
        <fullName evidence="2">NADH:ubiquinone oxidoreductase intermediate-associated protein 30 domain-containing protein</fullName>
    </recommendedName>
</protein>
<dbReference type="AlphaFoldDB" id="A0A2S5B499"/>
<dbReference type="EMBL" id="PJQD01000076">
    <property type="protein sequence ID" value="POY71597.1"/>
    <property type="molecule type" value="Genomic_DNA"/>
</dbReference>
<evidence type="ECO:0000259" key="2">
    <source>
        <dbReference type="Pfam" id="PF08547"/>
    </source>
</evidence>